<dbReference type="SUPFAM" id="SSF55781">
    <property type="entry name" value="GAF domain-like"/>
    <property type="match status" value="1"/>
</dbReference>
<name>A0A2K9LFA7_9GAMM</name>
<evidence type="ECO:0000256" key="6">
    <source>
        <dbReference type="ARBA" id="ARBA00022777"/>
    </source>
</evidence>
<feature type="transmembrane region" description="Helical" evidence="9">
    <location>
        <begin position="127"/>
        <end position="150"/>
    </location>
</feature>
<dbReference type="GO" id="GO:0000160">
    <property type="term" value="P:phosphorelay signal transduction system"/>
    <property type="evidence" value="ECO:0007669"/>
    <property type="project" value="UniProtKB-KW"/>
</dbReference>
<feature type="transmembrane region" description="Helical" evidence="9">
    <location>
        <begin position="36"/>
        <end position="54"/>
    </location>
</feature>
<feature type="domain" description="Histidine kinase" evidence="10">
    <location>
        <begin position="484"/>
        <end position="686"/>
    </location>
</feature>
<sequence length="698" mass="78524">MLLENVTFTSFLGGTLLLSAFALISCFLLKRQHITFSLALAAFVSTAWCGILAWDSYAPQLTVQQLILCETLRFGSWIFGLLQQLKFSNKNRTVQQGPFLLLHLLWIIAGVVFVIVLPAFVDNKTQAYHLYVWSSLLLTILCIVSVEQLFRNSPHNRINKVYSLGLAGILLYDLYLFSYALLFGQLDPEIWRARGAVNGASAIFLSFALMAVSSQNYPQQNRVAISRPMAFYTTGLTTAGFFLALMAAGGYYIKLYGGNWGTVIQVTLIFSALISIAVVFLSESARASMSVYIDKHFFVHKYDYRSQWLSLIHHLTSSPGSNADPHQIAIKAVMDIVKSTGGMLWMDNQFGRFLPIATHNMNLPKLEVEELSDSEFCRILKDQEWVFSPSSPSEHELSNFNEHLPQWTKDIEDLWLIIPMLVDSELIGFMLLSKPPAEFTLTWEDLDLFKTVGREVASYISRNEAAELLAQSKQFDAFNKLSAFVMHDLKNLIAQQALVVENAAKHKENPAFIDDMIRTIDNSVQRMSNLLKKLQQTQPTSGRELALKNVVINSVKKCQDRMPPPTLRILEDSLKVVADEDNLEMIVTHIIKNAQEATPADGYVDVTLRSERNQAVIEVEDNGCGMDIDFMKNRLFRPFDTTKSGKGMGIGVYQTREFIRNLGGDVLAKSEVNVGSTFTIYIPLRTNSPKTQEQADQV</sequence>
<dbReference type="AlphaFoldDB" id="A0A2K9LFA7"/>
<evidence type="ECO:0000313" key="12">
    <source>
        <dbReference type="Proteomes" id="UP000235116"/>
    </source>
</evidence>
<evidence type="ECO:0000256" key="5">
    <source>
        <dbReference type="ARBA" id="ARBA00022741"/>
    </source>
</evidence>
<dbReference type="Pfam" id="PF02518">
    <property type="entry name" value="HATPase_c"/>
    <property type="match status" value="1"/>
</dbReference>
<evidence type="ECO:0000256" key="1">
    <source>
        <dbReference type="ARBA" id="ARBA00000085"/>
    </source>
</evidence>
<evidence type="ECO:0000313" key="11">
    <source>
        <dbReference type="EMBL" id="AUM10962.1"/>
    </source>
</evidence>
<evidence type="ECO:0000256" key="8">
    <source>
        <dbReference type="ARBA" id="ARBA00023012"/>
    </source>
</evidence>
<dbReference type="RefSeq" id="WP_101892308.1">
    <property type="nucleotide sequence ID" value="NZ_CP022684.1"/>
</dbReference>
<keyword evidence="9" id="KW-0472">Membrane</keyword>
<reference evidence="12" key="1">
    <citation type="submission" date="2017-08" db="EMBL/GenBank/DDBJ databases">
        <title>Direct submision.</title>
        <authorList>
            <person name="Kim S.-J."/>
            <person name="Rhee S.-K."/>
        </authorList>
    </citation>
    <scope>NUCLEOTIDE SEQUENCE [LARGE SCALE GENOMIC DNA]</scope>
    <source>
        <strain evidence="12">GI5</strain>
    </source>
</reference>
<dbReference type="InterPro" id="IPR036890">
    <property type="entry name" value="HATPase_C_sf"/>
</dbReference>
<feature type="transmembrane region" description="Helical" evidence="9">
    <location>
        <begin position="100"/>
        <end position="121"/>
    </location>
</feature>
<feature type="transmembrane region" description="Helical" evidence="9">
    <location>
        <begin position="196"/>
        <end position="217"/>
    </location>
</feature>
<evidence type="ECO:0000256" key="7">
    <source>
        <dbReference type="ARBA" id="ARBA00022840"/>
    </source>
</evidence>
<evidence type="ECO:0000256" key="9">
    <source>
        <dbReference type="SAM" id="Phobius"/>
    </source>
</evidence>
<dbReference type="PANTHER" id="PTHR43065">
    <property type="entry name" value="SENSOR HISTIDINE KINASE"/>
    <property type="match status" value="1"/>
</dbReference>
<dbReference type="InterPro" id="IPR005467">
    <property type="entry name" value="His_kinase_dom"/>
</dbReference>
<dbReference type="Proteomes" id="UP000235116">
    <property type="component" value="Chromosome"/>
</dbReference>
<evidence type="ECO:0000256" key="3">
    <source>
        <dbReference type="ARBA" id="ARBA00022553"/>
    </source>
</evidence>
<dbReference type="GO" id="GO:0005524">
    <property type="term" value="F:ATP binding"/>
    <property type="evidence" value="ECO:0007669"/>
    <property type="project" value="UniProtKB-KW"/>
</dbReference>
<dbReference type="EC" id="2.7.13.3" evidence="2"/>
<feature type="transmembrane region" description="Helical" evidence="9">
    <location>
        <begin position="6"/>
        <end position="29"/>
    </location>
</feature>
<feature type="transmembrane region" description="Helical" evidence="9">
    <location>
        <begin position="162"/>
        <end position="184"/>
    </location>
</feature>
<dbReference type="Gene3D" id="3.30.565.10">
    <property type="entry name" value="Histidine kinase-like ATPase, C-terminal domain"/>
    <property type="match status" value="1"/>
</dbReference>
<keyword evidence="8" id="KW-0902">Two-component regulatory system</keyword>
<keyword evidence="9" id="KW-1133">Transmembrane helix</keyword>
<accession>A0A2K9LFA7</accession>
<feature type="transmembrane region" description="Helical" evidence="9">
    <location>
        <begin position="229"/>
        <end position="253"/>
    </location>
</feature>
<keyword evidence="4" id="KW-0808">Transferase</keyword>
<dbReference type="SMART" id="SM00387">
    <property type="entry name" value="HATPase_c"/>
    <property type="match status" value="1"/>
</dbReference>
<keyword evidence="5" id="KW-0547">Nucleotide-binding</keyword>
<gene>
    <name evidence="11" type="ORF">Kalk_00240</name>
</gene>
<dbReference type="SUPFAM" id="SSF55874">
    <property type="entry name" value="ATPase domain of HSP90 chaperone/DNA topoisomerase II/histidine kinase"/>
    <property type="match status" value="1"/>
</dbReference>
<evidence type="ECO:0000256" key="2">
    <source>
        <dbReference type="ARBA" id="ARBA00012438"/>
    </source>
</evidence>
<dbReference type="EMBL" id="CP022684">
    <property type="protein sequence ID" value="AUM10962.1"/>
    <property type="molecule type" value="Genomic_DNA"/>
</dbReference>
<dbReference type="InterPro" id="IPR004358">
    <property type="entry name" value="Sig_transdc_His_kin-like_C"/>
</dbReference>
<organism evidence="11 12">
    <name type="scientific">Ketobacter alkanivorans</name>
    <dbReference type="NCBI Taxonomy" id="1917421"/>
    <lineage>
        <taxon>Bacteria</taxon>
        <taxon>Pseudomonadati</taxon>
        <taxon>Pseudomonadota</taxon>
        <taxon>Gammaproteobacteria</taxon>
        <taxon>Pseudomonadales</taxon>
        <taxon>Ketobacteraceae</taxon>
        <taxon>Ketobacter</taxon>
    </lineage>
</organism>
<dbReference type="GO" id="GO:0004673">
    <property type="term" value="F:protein histidine kinase activity"/>
    <property type="evidence" value="ECO:0007669"/>
    <property type="project" value="UniProtKB-EC"/>
</dbReference>
<dbReference type="PRINTS" id="PR00344">
    <property type="entry name" value="BCTRLSENSOR"/>
</dbReference>
<evidence type="ECO:0000256" key="4">
    <source>
        <dbReference type="ARBA" id="ARBA00022679"/>
    </source>
</evidence>
<dbReference type="InterPro" id="IPR014265">
    <property type="entry name" value="XrtA/PrsK"/>
</dbReference>
<protein>
    <recommendedName>
        <fullName evidence="2">histidine kinase</fullName>
        <ecNumber evidence="2">2.7.13.3</ecNumber>
    </recommendedName>
</protein>
<dbReference type="PROSITE" id="PS50109">
    <property type="entry name" value="HIS_KIN"/>
    <property type="match status" value="1"/>
</dbReference>
<keyword evidence="7" id="KW-0067">ATP-binding</keyword>
<dbReference type="NCBIfam" id="TIGR02916">
    <property type="entry name" value="PEP_his_kin"/>
    <property type="match status" value="1"/>
</dbReference>
<keyword evidence="9" id="KW-0812">Transmembrane</keyword>
<proteinExistence type="predicted"/>
<dbReference type="PANTHER" id="PTHR43065:SF10">
    <property type="entry name" value="PEROXIDE STRESS-ACTIVATED HISTIDINE KINASE MAK3"/>
    <property type="match status" value="1"/>
</dbReference>
<dbReference type="OrthoDB" id="9785691at2"/>
<dbReference type="InterPro" id="IPR003594">
    <property type="entry name" value="HATPase_dom"/>
</dbReference>
<comment type="catalytic activity">
    <reaction evidence="1">
        <text>ATP + protein L-histidine = ADP + protein N-phospho-L-histidine.</text>
        <dbReference type="EC" id="2.7.13.3"/>
    </reaction>
</comment>
<keyword evidence="6" id="KW-0418">Kinase</keyword>
<feature type="transmembrane region" description="Helical" evidence="9">
    <location>
        <begin position="259"/>
        <end position="281"/>
    </location>
</feature>
<evidence type="ECO:0000259" key="10">
    <source>
        <dbReference type="PROSITE" id="PS50109"/>
    </source>
</evidence>
<keyword evidence="12" id="KW-1185">Reference proteome</keyword>
<keyword evidence="3" id="KW-0597">Phosphoprotein</keyword>
<dbReference type="KEGG" id="kak:Kalk_00240"/>